<geneLocation type="plasmid" evidence="1 2">
    <name>pCLJ</name>
</geneLocation>
<dbReference type="RefSeq" id="WP_012720153.1">
    <property type="nucleotide sequence ID" value="NC_012654.1"/>
</dbReference>
<dbReference type="KEGG" id="cbi:CLJ_0056"/>
<reference evidence="2" key="2">
    <citation type="submission" date="2008-05" db="EMBL/GenBank/DDBJ databases">
        <title>Genome sequence of Clostridium botulinum Ba4 strain 657 plasmid pCLJ.</title>
        <authorList>
            <person name="Shrivastava S."/>
            <person name="Brown J.L."/>
            <person name="Bruce D."/>
            <person name="Detter C."/>
            <person name="Munk C."/>
            <person name="Smith L.A."/>
            <person name="Smith T.J."/>
            <person name="Sutton G."/>
            <person name="Brettin T.S."/>
        </authorList>
    </citation>
    <scope>NUCLEOTIDE SEQUENCE [LARGE SCALE GENOMIC DNA]</scope>
    <source>
        <strain evidence="2">657 / Type Ba4</strain>
        <plasmid evidence="2">pCLJ</plasmid>
    </source>
</reference>
<proteinExistence type="predicted"/>
<reference evidence="1 2" key="1">
    <citation type="journal article" date="2007" name="PLoS ONE">
        <title>Analysis of the neurotoxin complex genes in Clostridium botulinum A1-A4 and B1 strains: BoNT/A3, /Ba4 and /B1 clusters are located within plasmids.</title>
        <authorList>
            <person name="Smith T.J."/>
            <person name="Hill K.K."/>
            <person name="Foley B.T."/>
            <person name="Detter J.C."/>
            <person name="Munk A.C."/>
            <person name="Bruce D.C."/>
            <person name="Doggett N.A."/>
            <person name="Smith L.A."/>
            <person name="Marks J.D."/>
            <person name="Xie G."/>
            <person name="Brettin T.S."/>
        </authorList>
    </citation>
    <scope>NUCLEOTIDE SEQUENCE [LARGE SCALE GENOMIC DNA]</scope>
    <source>
        <strain evidence="2">657 / Type Ba4</strain>
    </source>
</reference>
<accession>A0A3F3A501</accession>
<protein>
    <submittedName>
        <fullName evidence="1">Uncharacterized protein</fullName>
    </submittedName>
</protein>
<dbReference type="Proteomes" id="UP000002333">
    <property type="component" value="Plasmid pCLJ"/>
</dbReference>
<dbReference type="AlphaFoldDB" id="A0A3F3A501"/>
<organism evidence="1 2">
    <name type="scientific">Clostridium botulinum (strain 657 / Type Ba4)</name>
    <dbReference type="NCBI Taxonomy" id="515621"/>
    <lineage>
        <taxon>Bacteria</taxon>
        <taxon>Bacillati</taxon>
        <taxon>Bacillota</taxon>
        <taxon>Clostridia</taxon>
        <taxon>Eubacteriales</taxon>
        <taxon>Clostridiaceae</taxon>
        <taxon>Clostridium</taxon>
    </lineage>
</organism>
<sequence length="47" mass="5624">MVKNISLKDNSKLSIKYKSFQDMIKCGEEVKRIFKLNEKDIYSLLKR</sequence>
<name>A0A3F3A501_CLOB6</name>
<dbReference type="EMBL" id="CP001081">
    <property type="protein sequence ID" value="ACQ51151.1"/>
    <property type="molecule type" value="Genomic_DNA"/>
</dbReference>
<gene>
    <name evidence="1" type="ordered locus">CLJ_0056</name>
</gene>
<keyword evidence="1" id="KW-0614">Plasmid</keyword>
<evidence type="ECO:0000313" key="2">
    <source>
        <dbReference type="Proteomes" id="UP000002333"/>
    </source>
</evidence>
<evidence type="ECO:0000313" key="1">
    <source>
        <dbReference type="EMBL" id="ACQ51151.1"/>
    </source>
</evidence>